<organism evidence="1 2">
    <name type="scientific">Gigaspora rosea</name>
    <dbReference type="NCBI Taxonomy" id="44941"/>
    <lineage>
        <taxon>Eukaryota</taxon>
        <taxon>Fungi</taxon>
        <taxon>Fungi incertae sedis</taxon>
        <taxon>Mucoromycota</taxon>
        <taxon>Glomeromycotina</taxon>
        <taxon>Glomeromycetes</taxon>
        <taxon>Diversisporales</taxon>
        <taxon>Gigasporaceae</taxon>
        <taxon>Gigaspora</taxon>
    </lineage>
</organism>
<keyword evidence="2" id="KW-1185">Reference proteome</keyword>
<comment type="caution">
    <text evidence="1">The sequence shown here is derived from an EMBL/GenBank/DDBJ whole genome shotgun (WGS) entry which is preliminary data.</text>
</comment>
<dbReference type="Proteomes" id="UP000266673">
    <property type="component" value="Unassembled WGS sequence"/>
</dbReference>
<name>A0A397UIY5_9GLOM</name>
<dbReference type="AlphaFoldDB" id="A0A397UIY5"/>
<dbReference type="EMBL" id="QKWP01001680">
    <property type="protein sequence ID" value="RIB07293.1"/>
    <property type="molecule type" value="Genomic_DNA"/>
</dbReference>
<evidence type="ECO:0000313" key="2">
    <source>
        <dbReference type="Proteomes" id="UP000266673"/>
    </source>
</evidence>
<reference evidence="1 2" key="1">
    <citation type="submission" date="2018-06" db="EMBL/GenBank/DDBJ databases">
        <title>Comparative genomics reveals the genomic features of Rhizophagus irregularis, R. cerebriforme, R. diaphanum and Gigaspora rosea, and their symbiotic lifestyle signature.</title>
        <authorList>
            <person name="Morin E."/>
            <person name="San Clemente H."/>
            <person name="Chen E.C.H."/>
            <person name="De La Providencia I."/>
            <person name="Hainaut M."/>
            <person name="Kuo A."/>
            <person name="Kohler A."/>
            <person name="Murat C."/>
            <person name="Tang N."/>
            <person name="Roy S."/>
            <person name="Loubradou J."/>
            <person name="Henrissat B."/>
            <person name="Grigoriev I.V."/>
            <person name="Corradi N."/>
            <person name="Roux C."/>
            <person name="Martin F.M."/>
        </authorList>
    </citation>
    <scope>NUCLEOTIDE SEQUENCE [LARGE SCALE GENOMIC DNA]</scope>
    <source>
        <strain evidence="1 2">DAOM 194757</strain>
    </source>
</reference>
<dbReference type="OrthoDB" id="2429921at2759"/>
<protein>
    <submittedName>
        <fullName evidence="1">Uncharacterized protein</fullName>
    </submittedName>
</protein>
<proteinExistence type="predicted"/>
<sequence length="117" mass="13334">MNQKCYSDQNYDLPLSITKHSENSNLVDVYVVDKNNHENKSRHCRACGQTGYNARTCNSDNANKQMNDLVLEYNHKNYVENSNSISIADKDSINNKLRHCGACGQTCHNTRTCDFNL</sequence>
<gene>
    <name evidence="1" type="ORF">C2G38_2046113</name>
</gene>
<accession>A0A397UIY5</accession>
<evidence type="ECO:0000313" key="1">
    <source>
        <dbReference type="EMBL" id="RIB07293.1"/>
    </source>
</evidence>